<dbReference type="InterPro" id="IPR029045">
    <property type="entry name" value="ClpP/crotonase-like_dom_sf"/>
</dbReference>
<dbReference type="GO" id="GO:0009368">
    <property type="term" value="C:endopeptidase Clp complex"/>
    <property type="evidence" value="ECO:0007669"/>
    <property type="project" value="TreeGrafter"/>
</dbReference>
<protein>
    <recommendedName>
        <fullName evidence="2">ATP-dependent Clp protease proteolytic subunit</fullName>
    </recommendedName>
</protein>
<proteinExistence type="inferred from homology"/>
<dbReference type="CDD" id="cd07016">
    <property type="entry name" value="S14_ClpP_1"/>
    <property type="match status" value="1"/>
</dbReference>
<comment type="caution">
    <text evidence="3">The sequence shown here is derived from an EMBL/GenBank/DDBJ whole genome shotgun (WGS) entry which is preliminary data.</text>
</comment>
<reference evidence="3" key="1">
    <citation type="submission" date="2021-01" db="EMBL/GenBank/DDBJ databases">
        <title>Fulvivirga kasyanovii gen. nov., sp nov., a novel member of the phylum Bacteroidetes isolated from seawater in a mussel farm.</title>
        <authorList>
            <person name="Zhao L.-H."/>
            <person name="Wang Z.-J."/>
        </authorList>
    </citation>
    <scope>NUCLEOTIDE SEQUENCE</scope>
    <source>
        <strain evidence="3">29W222</strain>
    </source>
</reference>
<dbReference type="PRINTS" id="PR00127">
    <property type="entry name" value="CLPPROTEASEP"/>
</dbReference>
<dbReference type="InterPro" id="IPR001907">
    <property type="entry name" value="ClpP"/>
</dbReference>
<dbReference type="SUPFAM" id="SSF52096">
    <property type="entry name" value="ClpP/crotonase"/>
    <property type="match status" value="1"/>
</dbReference>
<organism evidence="3 4">
    <name type="scientific">Fulvivirga marina</name>
    <dbReference type="NCBI Taxonomy" id="2494733"/>
    <lineage>
        <taxon>Bacteria</taxon>
        <taxon>Pseudomonadati</taxon>
        <taxon>Bacteroidota</taxon>
        <taxon>Cytophagia</taxon>
        <taxon>Cytophagales</taxon>
        <taxon>Fulvivirgaceae</taxon>
        <taxon>Fulvivirga</taxon>
    </lineage>
</organism>
<comment type="similarity">
    <text evidence="1 2">Belongs to the peptidase S14 family.</text>
</comment>
<dbReference type="EMBL" id="JAEUGD010000016">
    <property type="protein sequence ID" value="MBL6445662.1"/>
    <property type="molecule type" value="Genomic_DNA"/>
</dbReference>
<dbReference type="GO" id="GO:0051117">
    <property type="term" value="F:ATPase binding"/>
    <property type="evidence" value="ECO:0007669"/>
    <property type="project" value="TreeGrafter"/>
</dbReference>
<dbReference type="GO" id="GO:0004176">
    <property type="term" value="F:ATP-dependent peptidase activity"/>
    <property type="evidence" value="ECO:0007669"/>
    <property type="project" value="InterPro"/>
</dbReference>
<evidence type="ECO:0000313" key="4">
    <source>
        <dbReference type="Proteomes" id="UP000614216"/>
    </source>
</evidence>
<sequence length="201" mass="21851">MRQRVLELNLTGTIDRACSEGFVQQFKKLEAQKPDKIYIRINSPGGSVLHGWSMVDVVMNSKIPTTAIVVGVAASMATTVMAAADKAVIMEHASLMIHNPFDPTEVTEHSSPQVKIYAGQIATLYAKRWGKHKSQIMKIMAGATGGDGTWYNAQQALDMGIVSNIITLPHQTSSQRTLPGMAATLSDIESRSSNLLTQIRI</sequence>
<evidence type="ECO:0000256" key="1">
    <source>
        <dbReference type="ARBA" id="ARBA00007039"/>
    </source>
</evidence>
<keyword evidence="4" id="KW-1185">Reference proteome</keyword>
<dbReference type="InterPro" id="IPR023562">
    <property type="entry name" value="ClpP/TepA"/>
</dbReference>
<dbReference type="Proteomes" id="UP000614216">
    <property type="component" value="Unassembled WGS sequence"/>
</dbReference>
<dbReference type="Pfam" id="PF00574">
    <property type="entry name" value="CLP_protease"/>
    <property type="match status" value="1"/>
</dbReference>
<dbReference type="Gene3D" id="3.90.226.10">
    <property type="entry name" value="2-enoyl-CoA Hydratase, Chain A, domain 1"/>
    <property type="match status" value="1"/>
</dbReference>
<gene>
    <name evidence="3" type="ORF">JMN32_05040</name>
</gene>
<keyword evidence="3" id="KW-0378">Hydrolase</keyword>
<evidence type="ECO:0000313" key="3">
    <source>
        <dbReference type="EMBL" id="MBL6445662.1"/>
    </source>
</evidence>
<accession>A0A937FW37</accession>
<evidence type="ECO:0000256" key="2">
    <source>
        <dbReference type="RuleBase" id="RU003567"/>
    </source>
</evidence>
<dbReference type="GO" id="GO:0006515">
    <property type="term" value="P:protein quality control for misfolded or incompletely synthesized proteins"/>
    <property type="evidence" value="ECO:0007669"/>
    <property type="project" value="TreeGrafter"/>
</dbReference>
<dbReference type="AlphaFoldDB" id="A0A937FW37"/>
<dbReference type="RefSeq" id="WP_202855201.1">
    <property type="nucleotide sequence ID" value="NZ_JAEUGD010000016.1"/>
</dbReference>
<dbReference type="GO" id="GO:0004252">
    <property type="term" value="F:serine-type endopeptidase activity"/>
    <property type="evidence" value="ECO:0007669"/>
    <property type="project" value="InterPro"/>
</dbReference>
<dbReference type="PANTHER" id="PTHR10381:SF11">
    <property type="entry name" value="ATP-DEPENDENT CLP PROTEASE PROTEOLYTIC SUBUNIT, MITOCHONDRIAL"/>
    <property type="match status" value="1"/>
</dbReference>
<dbReference type="PANTHER" id="PTHR10381">
    <property type="entry name" value="ATP-DEPENDENT CLP PROTEASE PROTEOLYTIC SUBUNIT"/>
    <property type="match status" value="1"/>
</dbReference>
<keyword evidence="3" id="KW-0645">Protease</keyword>
<name>A0A937FW37_9BACT</name>